<keyword evidence="2" id="KW-1185">Reference proteome</keyword>
<dbReference type="Proteomes" id="UP000683000">
    <property type="component" value="Unassembled WGS sequence"/>
</dbReference>
<dbReference type="InterPro" id="IPR041078">
    <property type="entry name" value="Plavaka"/>
</dbReference>
<dbReference type="AlphaFoldDB" id="A0A8I2YCT0"/>
<evidence type="ECO:0000313" key="2">
    <source>
        <dbReference type="Proteomes" id="UP000683000"/>
    </source>
</evidence>
<reference evidence="1" key="1">
    <citation type="submission" date="2021-03" db="EMBL/GenBank/DDBJ databases">
        <title>Evolutionary innovations through gain and loss of genes in the ectomycorrhizal Boletales.</title>
        <authorList>
            <person name="Wu G."/>
            <person name="Miyauchi S."/>
            <person name="Morin E."/>
            <person name="Yang Z.-L."/>
            <person name="Xu J."/>
            <person name="Martin F.M."/>
        </authorList>
    </citation>
    <scope>NUCLEOTIDE SEQUENCE</scope>
    <source>
        <strain evidence="1">BR01</strain>
    </source>
</reference>
<comment type="caution">
    <text evidence="1">The sequence shown here is derived from an EMBL/GenBank/DDBJ whole genome shotgun (WGS) entry which is preliminary data.</text>
</comment>
<dbReference type="OrthoDB" id="3199698at2759"/>
<dbReference type="EMBL" id="JAGFBS010000076">
    <property type="protein sequence ID" value="KAG6369527.1"/>
    <property type="molecule type" value="Genomic_DNA"/>
</dbReference>
<accession>A0A8I2YCT0</accession>
<sequence length="198" mass="22991">DLIAQDPATHGASLVPIILGSDKTTVSVATSQHDYYPLYLSIGNLHNMARRTHKNGVKLIGFMEMPKTMKQHAATPAFRKFRRQLFHRSLSKIPERLRPHMTKWKLKCFTDGYIRRVIFTLGPYIADYEEQVLLLCIVRNWCPKYVAMVAEMPRINHVFRCMARNKDLDSDSLYRCQDHVNLLVKDIDLGVLWDEYGI</sequence>
<organism evidence="1 2">
    <name type="scientific">Boletus reticuloceps</name>
    <dbReference type="NCBI Taxonomy" id="495285"/>
    <lineage>
        <taxon>Eukaryota</taxon>
        <taxon>Fungi</taxon>
        <taxon>Dikarya</taxon>
        <taxon>Basidiomycota</taxon>
        <taxon>Agaricomycotina</taxon>
        <taxon>Agaricomycetes</taxon>
        <taxon>Agaricomycetidae</taxon>
        <taxon>Boletales</taxon>
        <taxon>Boletineae</taxon>
        <taxon>Boletaceae</taxon>
        <taxon>Boletoideae</taxon>
        <taxon>Boletus</taxon>
    </lineage>
</organism>
<dbReference type="Pfam" id="PF18759">
    <property type="entry name" value="Plavaka"/>
    <property type="match status" value="1"/>
</dbReference>
<protein>
    <submittedName>
        <fullName evidence="1">Uncharacterized protein</fullName>
    </submittedName>
</protein>
<evidence type="ECO:0000313" key="1">
    <source>
        <dbReference type="EMBL" id="KAG6369527.1"/>
    </source>
</evidence>
<gene>
    <name evidence="1" type="ORF">JVT61DRAFT_14276</name>
</gene>
<feature type="non-terminal residue" evidence="1">
    <location>
        <position position="1"/>
    </location>
</feature>
<proteinExistence type="predicted"/>
<name>A0A8I2YCT0_9AGAM</name>
<feature type="non-terminal residue" evidence="1">
    <location>
        <position position="198"/>
    </location>
</feature>